<dbReference type="InterPro" id="IPR050148">
    <property type="entry name" value="Terpene_synthase-like"/>
</dbReference>
<reference evidence="4" key="1">
    <citation type="submission" date="2020-01" db="EMBL/GenBank/DDBJ databases">
        <authorList>
            <person name="Mishra B."/>
        </authorList>
    </citation>
    <scope>NUCLEOTIDE SEQUENCE [LARGE SCALE GENOMIC DNA]</scope>
</reference>
<dbReference type="OrthoDB" id="1108696at2759"/>
<dbReference type="Proteomes" id="UP000467841">
    <property type="component" value="Unassembled WGS sequence"/>
</dbReference>
<dbReference type="GO" id="GO:0010333">
    <property type="term" value="F:terpene synthase activity"/>
    <property type="evidence" value="ECO:0007669"/>
    <property type="project" value="InterPro"/>
</dbReference>
<keyword evidence="5" id="KW-1185">Reference proteome</keyword>
<accession>A0A6D2HS55</accession>
<dbReference type="InterPro" id="IPR008949">
    <property type="entry name" value="Isoprenoid_synthase_dom_sf"/>
</dbReference>
<dbReference type="EMBL" id="CACVBM020000255">
    <property type="protein sequence ID" value="CAA7016841.1"/>
    <property type="molecule type" value="Genomic_DNA"/>
</dbReference>
<dbReference type="PANTHER" id="PTHR31225:SF242">
    <property type="entry name" value="TERPENOID SYNTHASE 9"/>
    <property type="match status" value="1"/>
</dbReference>
<evidence type="ECO:0000313" key="4">
    <source>
        <dbReference type="EMBL" id="CAA7016841.1"/>
    </source>
</evidence>
<proteinExistence type="predicted"/>
<protein>
    <recommendedName>
        <fullName evidence="3">Terpene synthase metal-binding domain-containing protein</fullName>
    </recommendedName>
</protein>
<dbReference type="Pfam" id="PF03936">
    <property type="entry name" value="Terpene_synth_C"/>
    <property type="match status" value="1"/>
</dbReference>
<dbReference type="PANTHER" id="PTHR31225">
    <property type="entry name" value="OS04G0344100 PROTEIN-RELATED"/>
    <property type="match status" value="1"/>
</dbReference>
<dbReference type="InterPro" id="IPR005630">
    <property type="entry name" value="Terpene_synthase_metal-bd"/>
</dbReference>
<sequence length="174" mass="20126">MRANLLLAKWAVVGHLPSFDEYIDATGDEFGVYLTMTGILMAMDQNICKKEAYEWLKSREKLVRAMTIKSRVADDMFAYEDDMSRGYETGSVNCYKKQYGVTEEEAFRKLSEMIADGDRMMNEEFLKPINVPNQVLKIVNNTLRAIYIFYDKDDGFTRPAKIKNHITSMFVDII</sequence>
<name>A0A6D2HS55_9BRAS</name>
<organism evidence="4 5">
    <name type="scientific">Microthlaspi erraticum</name>
    <dbReference type="NCBI Taxonomy" id="1685480"/>
    <lineage>
        <taxon>Eukaryota</taxon>
        <taxon>Viridiplantae</taxon>
        <taxon>Streptophyta</taxon>
        <taxon>Embryophyta</taxon>
        <taxon>Tracheophyta</taxon>
        <taxon>Spermatophyta</taxon>
        <taxon>Magnoliopsida</taxon>
        <taxon>eudicotyledons</taxon>
        <taxon>Gunneridae</taxon>
        <taxon>Pentapetalae</taxon>
        <taxon>rosids</taxon>
        <taxon>malvids</taxon>
        <taxon>Brassicales</taxon>
        <taxon>Brassicaceae</taxon>
        <taxon>Coluteocarpeae</taxon>
        <taxon>Microthlaspi</taxon>
    </lineage>
</organism>
<evidence type="ECO:0000256" key="2">
    <source>
        <dbReference type="ARBA" id="ARBA00023239"/>
    </source>
</evidence>
<comment type="caution">
    <text evidence="4">The sequence shown here is derived from an EMBL/GenBank/DDBJ whole genome shotgun (WGS) entry which is preliminary data.</text>
</comment>
<evidence type="ECO:0000259" key="3">
    <source>
        <dbReference type="Pfam" id="PF03936"/>
    </source>
</evidence>
<evidence type="ECO:0000313" key="5">
    <source>
        <dbReference type="Proteomes" id="UP000467841"/>
    </source>
</evidence>
<dbReference type="Gene3D" id="1.10.600.10">
    <property type="entry name" value="Farnesyl Diphosphate Synthase"/>
    <property type="match status" value="1"/>
</dbReference>
<evidence type="ECO:0000256" key="1">
    <source>
        <dbReference type="ARBA" id="ARBA00022723"/>
    </source>
</evidence>
<feature type="domain" description="Terpene synthase metal-binding" evidence="3">
    <location>
        <begin position="1"/>
        <end position="118"/>
    </location>
</feature>
<dbReference type="AlphaFoldDB" id="A0A6D2HS55"/>
<gene>
    <name evidence="4" type="ORF">MERR_LOCUS4076</name>
</gene>
<dbReference type="SUPFAM" id="SSF48576">
    <property type="entry name" value="Terpenoid synthases"/>
    <property type="match status" value="1"/>
</dbReference>
<keyword evidence="2" id="KW-0456">Lyase</keyword>
<dbReference type="GO" id="GO:0016114">
    <property type="term" value="P:terpenoid biosynthetic process"/>
    <property type="evidence" value="ECO:0007669"/>
    <property type="project" value="InterPro"/>
</dbReference>
<keyword evidence="1" id="KW-0479">Metal-binding</keyword>
<dbReference type="GO" id="GO:0000287">
    <property type="term" value="F:magnesium ion binding"/>
    <property type="evidence" value="ECO:0007669"/>
    <property type="project" value="InterPro"/>
</dbReference>